<dbReference type="Gene3D" id="2.40.50.140">
    <property type="entry name" value="Nucleic acid-binding proteins"/>
    <property type="match status" value="1"/>
</dbReference>
<dbReference type="InterPro" id="IPR012340">
    <property type="entry name" value="NA-bd_OB-fold"/>
</dbReference>
<dbReference type="EMBL" id="PJQY01000770">
    <property type="protein sequence ID" value="PQQ08008.1"/>
    <property type="molecule type" value="Genomic_DNA"/>
</dbReference>
<organism evidence="1 2">
    <name type="scientific">Prunus yedoensis var. nudiflora</name>
    <dbReference type="NCBI Taxonomy" id="2094558"/>
    <lineage>
        <taxon>Eukaryota</taxon>
        <taxon>Viridiplantae</taxon>
        <taxon>Streptophyta</taxon>
        <taxon>Embryophyta</taxon>
        <taxon>Tracheophyta</taxon>
        <taxon>Spermatophyta</taxon>
        <taxon>Magnoliopsida</taxon>
        <taxon>eudicotyledons</taxon>
        <taxon>Gunneridae</taxon>
        <taxon>Pentapetalae</taxon>
        <taxon>rosids</taxon>
        <taxon>fabids</taxon>
        <taxon>Rosales</taxon>
        <taxon>Rosaceae</taxon>
        <taxon>Amygdaloideae</taxon>
        <taxon>Amygdaleae</taxon>
        <taxon>Prunus</taxon>
    </lineage>
</organism>
<dbReference type="PANTHER" id="PTHR38542">
    <property type="entry name" value="OS04G0450500 PROTEIN"/>
    <property type="match status" value="1"/>
</dbReference>
<name>A0A314YTB7_PRUYE</name>
<proteinExistence type="predicted"/>
<gene>
    <name evidence="1" type="ORF">Pyn_30882</name>
</gene>
<keyword evidence="2" id="KW-1185">Reference proteome</keyword>
<accession>A0A314YTB7</accession>
<evidence type="ECO:0000313" key="2">
    <source>
        <dbReference type="Proteomes" id="UP000250321"/>
    </source>
</evidence>
<dbReference type="AlphaFoldDB" id="A0A314YTB7"/>
<sequence length="313" mass="35032">MASVIGWYGPLIDLSKAALHVGDYVQLVVFVQRTTPLQYKLSKGGEVIRTDIQVGDETRPFFSVSLWQKPMASTAVAGDVVLLQNVKITKYGDVVEARTHHYSSLQCLLHPYDSILTKGVNDLIEECRVGISTKEKLRKEGQLARNWKLPEERKQPKDCFSLLQLSRLPDSCKAIFYASFAEIFLPFTLSSSAECELLDKEDMFVSRRLYKTGDGGLATNLICTGCQLCGSPLELDSENMFKQNGVALYCSESLNRLHVISLIYKPFMLYVWDESDYAPLLVRNKAQSSCLGTSRLKESIHAIGGEGMLEKLI</sequence>
<dbReference type="OrthoDB" id="2446218at2759"/>
<reference evidence="1 2" key="1">
    <citation type="submission" date="2018-02" db="EMBL/GenBank/DDBJ databases">
        <title>Draft genome of wild Prunus yedoensis var. nudiflora.</title>
        <authorList>
            <person name="Baek S."/>
            <person name="Kim J.-H."/>
            <person name="Choi K."/>
            <person name="Kim G.-B."/>
            <person name="Cho A."/>
            <person name="Jang H."/>
            <person name="Shin C.-H."/>
            <person name="Yu H.-J."/>
            <person name="Mun J.-H."/>
        </authorList>
    </citation>
    <scope>NUCLEOTIDE SEQUENCE [LARGE SCALE GENOMIC DNA]</scope>
    <source>
        <strain evidence="2">cv. Jeju island</strain>
        <tissue evidence="1">Leaf</tissue>
    </source>
</reference>
<dbReference type="PANTHER" id="PTHR38542:SF2">
    <property type="entry name" value="REPLICATION FACTOR A C-TERMINAL DOMAIN-CONTAINING PROTEIN"/>
    <property type="match status" value="1"/>
</dbReference>
<protein>
    <submittedName>
        <fullName evidence="1">Uncharacterized protein</fullName>
    </submittedName>
</protein>
<comment type="caution">
    <text evidence="1">The sequence shown here is derived from an EMBL/GenBank/DDBJ whole genome shotgun (WGS) entry which is preliminary data.</text>
</comment>
<evidence type="ECO:0000313" key="1">
    <source>
        <dbReference type="EMBL" id="PQQ08008.1"/>
    </source>
</evidence>
<dbReference type="SUPFAM" id="SSF50249">
    <property type="entry name" value="Nucleic acid-binding proteins"/>
    <property type="match status" value="1"/>
</dbReference>
<dbReference type="Proteomes" id="UP000250321">
    <property type="component" value="Unassembled WGS sequence"/>
</dbReference>